<dbReference type="AlphaFoldDB" id="C7H2D4"/>
<reference evidence="1" key="1">
    <citation type="submission" date="2009-08" db="EMBL/GenBank/DDBJ databases">
        <authorList>
            <person name="Weinstock G."/>
            <person name="Sodergren E."/>
            <person name="Clifton S."/>
            <person name="Fulton L."/>
            <person name="Fulton B."/>
            <person name="Courtney L."/>
            <person name="Fronick C."/>
            <person name="Harrison M."/>
            <person name="Strong C."/>
            <person name="Farmer C."/>
            <person name="Delahaunty K."/>
            <person name="Markovic C."/>
            <person name="Hall O."/>
            <person name="Minx P."/>
            <person name="Tomlinson C."/>
            <person name="Mitreva M."/>
            <person name="Nelson J."/>
            <person name="Hou S."/>
            <person name="Wollam A."/>
            <person name="Pepin K.H."/>
            <person name="Johnson M."/>
            <person name="Bhonagiri V."/>
            <person name="Nash W.E."/>
            <person name="Warren W."/>
            <person name="Chinwalla A."/>
            <person name="Mardis E.R."/>
            <person name="Wilson R.K."/>
        </authorList>
    </citation>
    <scope>NUCLEOTIDE SEQUENCE [LARGE SCALE GENOMIC DNA]</scope>
    <source>
        <strain evidence="1">A2-165</strain>
    </source>
</reference>
<dbReference type="HOGENOM" id="CLU_2879201_0_0_9"/>
<keyword evidence="2" id="KW-1185">Reference proteome</keyword>
<dbReference type="RefSeq" id="WP_005929495.1">
    <property type="nucleotide sequence ID" value="NZ_JAWJWW010000004.1"/>
</dbReference>
<evidence type="ECO:0008006" key="3">
    <source>
        <dbReference type="Google" id="ProtNLM"/>
    </source>
</evidence>
<accession>C7H2D4</accession>
<dbReference type="EMBL" id="ACOP02000008">
    <property type="protein sequence ID" value="EEU97847.1"/>
    <property type="molecule type" value="Genomic_DNA"/>
</dbReference>
<evidence type="ECO:0000313" key="1">
    <source>
        <dbReference type="EMBL" id="EEU97847.1"/>
    </source>
</evidence>
<comment type="caution">
    <text evidence="1">The sequence shown here is derived from an EMBL/GenBank/DDBJ whole genome shotgun (WGS) entry which is preliminary data.</text>
</comment>
<name>C7H2D4_FAED2</name>
<dbReference type="STRING" id="411483.FAEPRAA2165_00431"/>
<proteinExistence type="predicted"/>
<organism evidence="1 2">
    <name type="scientific">Faecalibacterium duncaniae (strain DSM 17677 / JCM 31915 / A2-165)</name>
    <name type="common">Faecalibacterium prausnitzii</name>
    <dbReference type="NCBI Taxonomy" id="411483"/>
    <lineage>
        <taxon>Bacteria</taxon>
        <taxon>Bacillati</taxon>
        <taxon>Bacillota</taxon>
        <taxon>Clostridia</taxon>
        <taxon>Eubacteriales</taxon>
        <taxon>Oscillospiraceae</taxon>
        <taxon>Faecalibacterium</taxon>
    </lineage>
</organism>
<evidence type="ECO:0000313" key="2">
    <source>
        <dbReference type="Proteomes" id="UP000004619"/>
    </source>
</evidence>
<protein>
    <recommendedName>
        <fullName evidence="3">Transposase</fullName>
    </recommendedName>
</protein>
<dbReference type="Proteomes" id="UP000004619">
    <property type="component" value="Unassembled WGS sequence"/>
</dbReference>
<sequence length="63" mass="7446">MATSMLKVASDIYKMPLYRNAHSPENFSDEWAFFFPCIKFDFAVTQTAIKSWIKNHYFSFVPE</sequence>
<gene>
    <name evidence="1" type="ORF">FAEPRAA2165_00431</name>
</gene>